<dbReference type="InterPro" id="IPR027417">
    <property type="entry name" value="P-loop_NTPase"/>
</dbReference>
<keyword evidence="8 9" id="KW-0472">Membrane</keyword>
<feature type="transmembrane region" description="Helical" evidence="9">
    <location>
        <begin position="177"/>
        <end position="194"/>
    </location>
</feature>
<reference evidence="12 13" key="1">
    <citation type="journal article" date="2019" name="Int. J. Syst. Evol. Microbiol.">
        <title>The Global Catalogue of Microorganisms (GCM) 10K type strain sequencing project: providing services to taxonomists for standard genome sequencing and annotation.</title>
        <authorList>
            <consortium name="The Broad Institute Genomics Platform"/>
            <consortium name="The Broad Institute Genome Sequencing Center for Infectious Disease"/>
            <person name="Wu L."/>
            <person name="Ma J."/>
        </authorList>
    </citation>
    <scope>NUCLEOTIDE SEQUENCE [LARGE SCALE GENOMIC DNA]</scope>
    <source>
        <strain evidence="12 13">SYNS20</strain>
    </source>
</reference>
<evidence type="ECO:0000256" key="4">
    <source>
        <dbReference type="ARBA" id="ARBA00022692"/>
    </source>
</evidence>
<keyword evidence="3" id="KW-1003">Cell membrane</keyword>
<dbReference type="GeneID" id="81209721"/>
<dbReference type="Gene3D" id="1.20.1560.10">
    <property type="entry name" value="ABC transporter type 1, transmembrane domain"/>
    <property type="match status" value="1"/>
</dbReference>
<keyword evidence="2" id="KW-0813">Transport</keyword>
<dbReference type="AlphaFoldDB" id="A0ABD5TBC5"/>
<evidence type="ECO:0000256" key="5">
    <source>
        <dbReference type="ARBA" id="ARBA00022741"/>
    </source>
</evidence>
<evidence type="ECO:0000256" key="2">
    <source>
        <dbReference type="ARBA" id="ARBA00022448"/>
    </source>
</evidence>
<dbReference type="EMBL" id="JBHSWX010000012">
    <property type="protein sequence ID" value="MFC6786633.1"/>
    <property type="molecule type" value="Genomic_DNA"/>
</dbReference>
<dbReference type="InterPro" id="IPR017871">
    <property type="entry name" value="ABC_transporter-like_CS"/>
</dbReference>
<evidence type="ECO:0000313" key="12">
    <source>
        <dbReference type="EMBL" id="MFC6786633.1"/>
    </source>
</evidence>
<name>A0ABD5TBC5_9EURY</name>
<dbReference type="FunFam" id="3.40.50.300:FF:000221">
    <property type="entry name" value="Multidrug ABC transporter ATP-binding protein"/>
    <property type="match status" value="1"/>
</dbReference>
<evidence type="ECO:0000256" key="3">
    <source>
        <dbReference type="ARBA" id="ARBA00022475"/>
    </source>
</evidence>
<dbReference type="SUPFAM" id="SSF52540">
    <property type="entry name" value="P-loop containing nucleoside triphosphate hydrolases"/>
    <property type="match status" value="1"/>
</dbReference>
<feature type="transmembrane region" description="Helical" evidence="9">
    <location>
        <begin position="286"/>
        <end position="310"/>
    </location>
</feature>
<keyword evidence="13" id="KW-1185">Reference proteome</keyword>
<dbReference type="InterPro" id="IPR003593">
    <property type="entry name" value="AAA+_ATPase"/>
</dbReference>
<dbReference type="InterPro" id="IPR039421">
    <property type="entry name" value="Type_1_exporter"/>
</dbReference>
<dbReference type="InterPro" id="IPR036640">
    <property type="entry name" value="ABC1_TM_sf"/>
</dbReference>
<dbReference type="Proteomes" id="UP001596443">
    <property type="component" value="Unassembled WGS sequence"/>
</dbReference>
<keyword evidence="4 9" id="KW-0812">Transmembrane</keyword>
<dbReference type="GO" id="GO:0005886">
    <property type="term" value="C:plasma membrane"/>
    <property type="evidence" value="ECO:0007669"/>
    <property type="project" value="UniProtKB-SubCell"/>
</dbReference>
<evidence type="ECO:0000256" key="9">
    <source>
        <dbReference type="SAM" id="Phobius"/>
    </source>
</evidence>
<dbReference type="SUPFAM" id="SSF90123">
    <property type="entry name" value="ABC transporter transmembrane region"/>
    <property type="match status" value="1"/>
</dbReference>
<sequence length="655" mass="71283">MSDDDDHGDFSSIRESVDGNPMSGLLRYCVPYWPRLSIGLVAAIVTRLARLLPSLLVAAAIDRVILGSGEPGLLAQAGLLPTNTITGEAARIAFLQRLVVIAALAYLIRSVTRFASRYLFQSTAQKVQRDLRNDTYDHMQHLSLGFFADHQTGAMMSVLNQDVNRLEQFLNTEIRQGIRVVATVGGIAAIMYTYSPKLALVALAPVPIIGLASGRFLTWIEPKYRGIRETVSRLNSRLENNIGGARVIKAFNRHEFELDRVAAQSERYHDEKVEAIKARRAFFSGLRLLTGVVFVAILWIAGSDIIRYGLGNTDPATLTAGSVALFFLLLRRLYSPMRRVGKTANKYQLAKSSAERVFGLLGHDPDVTSPENAHVPESVEGRVAFDDVRFGYTDDEEVISGIDLDVEPGETIGLAGTTGAGKSTLLKLISRLYDVDSGAVRIDGVDVREYDLTALREHVGIVEQNPYMFSGTAAENIGYGDLSALDGDAGDGAVASDGDAGAVDEAPSERIVEAAKAAEAHEFITDLPDGYDTQIGERGVKLSGGQRQRIAIARALLNDPEIIVLDEATSDVDTETEELIQRSLRRLIADRTAFVIAHRLSTIRDADRVVVMEDGRVIEQGSHDELVDADGDYAALWARQAGEDEETEALAAADD</sequence>
<dbReference type="GO" id="GO:0005524">
    <property type="term" value="F:ATP binding"/>
    <property type="evidence" value="ECO:0007669"/>
    <property type="project" value="UniProtKB-KW"/>
</dbReference>
<proteinExistence type="predicted"/>
<feature type="domain" description="ABC transporter" evidence="10">
    <location>
        <begin position="383"/>
        <end position="639"/>
    </location>
</feature>
<dbReference type="InterPro" id="IPR003439">
    <property type="entry name" value="ABC_transporter-like_ATP-bd"/>
</dbReference>
<accession>A0ABD5TBC5</accession>
<dbReference type="Gene3D" id="3.40.50.300">
    <property type="entry name" value="P-loop containing nucleotide triphosphate hydrolases"/>
    <property type="match status" value="1"/>
</dbReference>
<dbReference type="SMART" id="SM00382">
    <property type="entry name" value="AAA"/>
    <property type="match status" value="1"/>
</dbReference>
<keyword evidence="6 12" id="KW-0067">ATP-binding</keyword>
<feature type="domain" description="ABC transmembrane type-1" evidence="11">
    <location>
        <begin position="38"/>
        <end position="349"/>
    </location>
</feature>
<dbReference type="PROSITE" id="PS50893">
    <property type="entry name" value="ABC_TRANSPORTER_2"/>
    <property type="match status" value="1"/>
</dbReference>
<dbReference type="Pfam" id="PF00005">
    <property type="entry name" value="ABC_tran"/>
    <property type="match status" value="1"/>
</dbReference>
<comment type="caution">
    <text evidence="12">The sequence shown here is derived from an EMBL/GenBank/DDBJ whole genome shotgun (WGS) entry which is preliminary data.</text>
</comment>
<feature type="transmembrane region" description="Helical" evidence="9">
    <location>
        <begin position="89"/>
        <end position="108"/>
    </location>
</feature>
<gene>
    <name evidence="12" type="ORF">ACFQFD_11720</name>
</gene>
<feature type="transmembrane region" description="Helical" evidence="9">
    <location>
        <begin position="200"/>
        <end position="218"/>
    </location>
</feature>
<dbReference type="CDD" id="cd18565">
    <property type="entry name" value="ABC_6TM_exporter_like"/>
    <property type="match status" value="1"/>
</dbReference>
<dbReference type="InterPro" id="IPR011527">
    <property type="entry name" value="ABC1_TM_dom"/>
</dbReference>
<feature type="transmembrane region" description="Helical" evidence="9">
    <location>
        <begin position="316"/>
        <end position="334"/>
    </location>
</feature>
<keyword evidence="7 9" id="KW-1133">Transmembrane helix</keyword>
<evidence type="ECO:0000256" key="8">
    <source>
        <dbReference type="ARBA" id="ARBA00023136"/>
    </source>
</evidence>
<dbReference type="PROSITE" id="PS00211">
    <property type="entry name" value="ABC_TRANSPORTER_1"/>
    <property type="match status" value="1"/>
</dbReference>
<evidence type="ECO:0000256" key="6">
    <source>
        <dbReference type="ARBA" id="ARBA00022840"/>
    </source>
</evidence>
<evidence type="ECO:0000259" key="10">
    <source>
        <dbReference type="PROSITE" id="PS50893"/>
    </source>
</evidence>
<evidence type="ECO:0000256" key="1">
    <source>
        <dbReference type="ARBA" id="ARBA00004651"/>
    </source>
</evidence>
<dbReference type="PANTHER" id="PTHR24221:SF654">
    <property type="entry name" value="ATP-BINDING CASSETTE SUB-FAMILY B MEMBER 6"/>
    <property type="match status" value="1"/>
</dbReference>
<protein>
    <submittedName>
        <fullName evidence="12">ABC transporter ATP-binding protein</fullName>
    </submittedName>
</protein>
<keyword evidence="5" id="KW-0547">Nucleotide-binding</keyword>
<comment type="subcellular location">
    <subcellularLocation>
        <location evidence="1">Cell membrane</location>
        <topology evidence="1">Multi-pass membrane protein</topology>
    </subcellularLocation>
</comment>
<evidence type="ECO:0000259" key="11">
    <source>
        <dbReference type="PROSITE" id="PS50929"/>
    </source>
</evidence>
<dbReference type="GO" id="GO:0055085">
    <property type="term" value="P:transmembrane transport"/>
    <property type="evidence" value="ECO:0007669"/>
    <property type="project" value="UniProtKB-ARBA"/>
</dbReference>
<evidence type="ECO:0000313" key="13">
    <source>
        <dbReference type="Proteomes" id="UP001596443"/>
    </source>
</evidence>
<dbReference type="RefSeq" id="WP_284060849.1">
    <property type="nucleotide sequence ID" value="NZ_CP126158.1"/>
</dbReference>
<dbReference type="PANTHER" id="PTHR24221">
    <property type="entry name" value="ATP-BINDING CASSETTE SUB-FAMILY B"/>
    <property type="match status" value="1"/>
</dbReference>
<dbReference type="Pfam" id="PF00664">
    <property type="entry name" value="ABC_membrane"/>
    <property type="match status" value="1"/>
</dbReference>
<organism evidence="12 13">
    <name type="scientific">Halobaculum halobium</name>
    <dbReference type="NCBI Taxonomy" id="3032281"/>
    <lineage>
        <taxon>Archaea</taxon>
        <taxon>Methanobacteriati</taxon>
        <taxon>Methanobacteriota</taxon>
        <taxon>Stenosarchaea group</taxon>
        <taxon>Halobacteria</taxon>
        <taxon>Halobacteriales</taxon>
        <taxon>Haloferacaceae</taxon>
        <taxon>Halobaculum</taxon>
    </lineage>
</organism>
<evidence type="ECO:0000256" key="7">
    <source>
        <dbReference type="ARBA" id="ARBA00022989"/>
    </source>
</evidence>
<dbReference type="PROSITE" id="PS50929">
    <property type="entry name" value="ABC_TM1F"/>
    <property type="match status" value="1"/>
</dbReference>